<feature type="region of interest" description="Disordered" evidence="1">
    <location>
        <begin position="54"/>
        <end position="83"/>
    </location>
</feature>
<dbReference type="EMBL" id="KL197725">
    <property type="protein sequence ID" value="KDQ55353.1"/>
    <property type="molecule type" value="Genomic_DNA"/>
</dbReference>
<evidence type="ECO:0000313" key="2">
    <source>
        <dbReference type="EMBL" id="KDQ55353.1"/>
    </source>
</evidence>
<gene>
    <name evidence="2" type="ORF">JAAARDRAFT_333755</name>
</gene>
<protein>
    <submittedName>
        <fullName evidence="2">Uncharacterized protein</fullName>
    </submittedName>
</protein>
<organism evidence="2 3">
    <name type="scientific">Jaapia argillacea MUCL 33604</name>
    <dbReference type="NCBI Taxonomy" id="933084"/>
    <lineage>
        <taxon>Eukaryota</taxon>
        <taxon>Fungi</taxon>
        <taxon>Dikarya</taxon>
        <taxon>Basidiomycota</taxon>
        <taxon>Agaricomycotina</taxon>
        <taxon>Agaricomycetes</taxon>
        <taxon>Agaricomycetidae</taxon>
        <taxon>Jaapiales</taxon>
        <taxon>Jaapiaceae</taxon>
        <taxon>Jaapia</taxon>
    </lineage>
</organism>
<proteinExistence type="predicted"/>
<evidence type="ECO:0000256" key="1">
    <source>
        <dbReference type="SAM" id="MobiDB-lite"/>
    </source>
</evidence>
<evidence type="ECO:0000313" key="3">
    <source>
        <dbReference type="Proteomes" id="UP000027265"/>
    </source>
</evidence>
<sequence length="98" mass="11368">MIPAPHPPFPPNLHRREEMRSSQPSIQSCKGINSPAEQNSRFARRRYGYEYIESPPKHAKTHRQNGCSRVYPRDTNTSDRTHHSLNPPWCWATSFPAN</sequence>
<dbReference type="Proteomes" id="UP000027265">
    <property type="component" value="Unassembled WGS sequence"/>
</dbReference>
<feature type="region of interest" description="Disordered" evidence="1">
    <location>
        <begin position="1"/>
        <end position="40"/>
    </location>
</feature>
<name>A0A067PKB4_9AGAM</name>
<reference evidence="3" key="1">
    <citation type="journal article" date="2014" name="Proc. Natl. Acad. Sci. U.S.A.">
        <title>Extensive sampling of basidiomycete genomes demonstrates inadequacy of the white-rot/brown-rot paradigm for wood decay fungi.</title>
        <authorList>
            <person name="Riley R."/>
            <person name="Salamov A.A."/>
            <person name="Brown D.W."/>
            <person name="Nagy L.G."/>
            <person name="Floudas D."/>
            <person name="Held B.W."/>
            <person name="Levasseur A."/>
            <person name="Lombard V."/>
            <person name="Morin E."/>
            <person name="Otillar R."/>
            <person name="Lindquist E.A."/>
            <person name="Sun H."/>
            <person name="LaButti K.M."/>
            <person name="Schmutz J."/>
            <person name="Jabbour D."/>
            <person name="Luo H."/>
            <person name="Baker S.E."/>
            <person name="Pisabarro A.G."/>
            <person name="Walton J.D."/>
            <person name="Blanchette R.A."/>
            <person name="Henrissat B."/>
            <person name="Martin F."/>
            <person name="Cullen D."/>
            <person name="Hibbett D.S."/>
            <person name="Grigoriev I.V."/>
        </authorList>
    </citation>
    <scope>NUCLEOTIDE SEQUENCE [LARGE SCALE GENOMIC DNA]</scope>
    <source>
        <strain evidence="3">MUCL 33604</strain>
    </source>
</reference>
<feature type="compositionally biased region" description="Polar residues" evidence="1">
    <location>
        <begin position="21"/>
        <end position="40"/>
    </location>
</feature>
<accession>A0A067PKB4</accession>
<feature type="compositionally biased region" description="Pro residues" evidence="1">
    <location>
        <begin position="1"/>
        <end position="11"/>
    </location>
</feature>
<keyword evidence="3" id="KW-1185">Reference proteome</keyword>
<dbReference type="HOGENOM" id="CLU_2333882_0_0_1"/>
<dbReference type="AlphaFoldDB" id="A0A067PKB4"/>
<dbReference type="InParanoid" id="A0A067PKB4"/>